<name>A0A7Y0QGU8_CELFI</name>
<feature type="compositionally biased region" description="Low complexity" evidence="1">
    <location>
        <begin position="1"/>
        <end position="18"/>
    </location>
</feature>
<dbReference type="InterPro" id="IPR019587">
    <property type="entry name" value="Polyketide_cyclase/dehydratase"/>
</dbReference>
<dbReference type="AlphaFoldDB" id="A0A7Y0QGU8"/>
<dbReference type="RefSeq" id="WP_169324872.1">
    <property type="nucleotide sequence ID" value="NZ_JABCJJ010000013.1"/>
</dbReference>
<dbReference type="SUPFAM" id="SSF55961">
    <property type="entry name" value="Bet v1-like"/>
    <property type="match status" value="1"/>
</dbReference>
<gene>
    <name evidence="2" type="ORF">HIR71_09735</name>
</gene>
<keyword evidence="3" id="KW-1185">Reference proteome</keyword>
<feature type="region of interest" description="Disordered" evidence="1">
    <location>
        <begin position="1"/>
        <end position="20"/>
    </location>
</feature>
<comment type="caution">
    <text evidence="2">The sequence shown here is derived from an EMBL/GenBank/DDBJ whole genome shotgun (WGS) entry which is preliminary data.</text>
</comment>
<sequence length="181" mass="19447">MTSTRRTATRRTTPSTPRDGVVVSRTLPLPAAAAWDLVADPRNHPRWIPLTRVEVRGVPLAAGSRVVGITGPTARRGGTGLVDRMVVDRFDAPTDRADGVCELRKVGPVLLGTAGVRVTPLGHATSRVTWTEDVHLAGPLPRAVTRAALAPALAAMVRLALWRAAREVSDRHRAMNRRRGG</sequence>
<reference evidence="2 3" key="1">
    <citation type="submission" date="2020-04" db="EMBL/GenBank/DDBJ databases">
        <title>Sequencing and Assembly of C. fimi.</title>
        <authorList>
            <person name="Ramsey A.R."/>
        </authorList>
    </citation>
    <scope>NUCLEOTIDE SEQUENCE [LARGE SCALE GENOMIC DNA]</scope>
    <source>
        <strain evidence="2 3">SB</strain>
    </source>
</reference>
<organism evidence="2 3">
    <name type="scientific">Cellulomonas fimi</name>
    <dbReference type="NCBI Taxonomy" id="1708"/>
    <lineage>
        <taxon>Bacteria</taxon>
        <taxon>Bacillati</taxon>
        <taxon>Actinomycetota</taxon>
        <taxon>Actinomycetes</taxon>
        <taxon>Micrococcales</taxon>
        <taxon>Cellulomonadaceae</taxon>
        <taxon>Cellulomonas</taxon>
    </lineage>
</organism>
<dbReference type="Pfam" id="PF10604">
    <property type="entry name" value="Polyketide_cyc2"/>
    <property type="match status" value="1"/>
</dbReference>
<evidence type="ECO:0000256" key="1">
    <source>
        <dbReference type="SAM" id="MobiDB-lite"/>
    </source>
</evidence>
<proteinExistence type="predicted"/>
<protein>
    <submittedName>
        <fullName evidence="2">SRPBCC family protein</fullName>
    </submittedName>
</protein>
<accession>A0A7Y0QGU8</accession>
<evidence type="ECO:0000313" key="2">
    <source>
        <dbReference type="EMBL" id="NMR20491.1"/>
    </source>
</evidence>
<evidence type="ECO:0000313" key="3">
    <source>
        <dbReference type="Proteomes" id="UP000562124"/>
    </source>
</evidence>
<dbReference type="Gene3D" id="3.30.530.20">
    <property type="match status" value="1"/>
</dbReference>
<dbReference type="Proteomes" id="UP000562124">
    <property type="component" value="Unassembled WGS sequence"/>
</dbReference>
<dbReference type="InterPro" id="IPR023393">
    <property type="entry name" value="START-like_dom_sf"/>
</dbReference>
<dbReference type="EMBL" id="JABCJJ010000013">
    <property type="protein sequence ID" value="NMR20491.1"/>
    <property type="molecule type" value="Genomic_DNA"/>
</dbReference>